<feature type="compositionally biased region" description="Gly residues" evidence="1">
    <location>
        <begin position="136"/>
        <end position="147"/>
    </location>
</feature>
<dbReference type="Proteomes" id="UP000711614">
    <property type="component" value="Unassembled WGS sequence"/>
</dbReference>
<dbReference type="EMBL" id="JAGIOI010000001">
    <property type="protein sequence ID" value="MBP2412148.1"/>
    <property type="molecule type" value="Genomic_DNA"/>
</dbReference>
<gene>
    <name evidence="2" type="ORF">JOF48_000947</name>
</gene>
<evidence type="ECO:0008006" key="4">
    <source>
        <dbReference type="Google" id="ProtNLM"/>
    </source>
</evidence>
<reference evidence="2 3" key="1">
    <citation type="submission" date="2021-03" db="EMBL/GenBank/DDBJ databases">
        <title>Sequencing the genomes of 1000 actinobacteria strains.</title>
        <authorList>
            <person name="Klenk H.-P."/>
        </authorList>
    </citation>
    <scope>NUCLEOTIDE SEQUENCE [LARGE SCALE GENOMIC DNA]</scope>
    <source>
        <strain evidence="2 3">DSM 16005</strain>
    </source>
</reference>
<dbReference type="RefSeq" id="WP_209677761.1">
    <property type="nucleotide sequence ID" value="NZ_JAGIOI010000001.1"/>
</dbReference>
<protein>
    <recommendedName>
        <fullName evidence="4">Lipoprotein</fullName>
    </recommendedName>
</protein>
<accession>A0ABS4YTM2</accession>
<evidence type="ECO:0000256" key="1">
    <source>
        <dbReference type="SAM" id="MobiDB-lite"/>
    </source>
</evidence>
<feature type="region of interest" description="Disordered" evidence="1">
    <location>
        <begin position="131"/>
        <end position="150"/>
    </location>
</feature>
<sequence length="166" mass="16317">MGGLNWVVSGVVAAVVLASGGCGTAEEDPMGTGCMPPPFTVSADAAAPGSHVTVSAKDADCNPAYGDGAQVQLEIMDGSGAKVVDTLAPMNDAGGFSAVVTIPASAVPGLGAVVAYPYDLDWCDDTGQNNRLKGSGDTGNGSAGTGAGDLQRASCEIPMEALTIEP</sequence>
<evidence type="ECO:0000313" key="3">
    <source>
        <dbReference type="Proteomes" id="UP000711614"/>
    </source>
</evidence>
<comment type="caution">
    <text evidence="2">The sequence shown here is derived from an EMBL/GenBank/DDBJ whole genome shotgun (WGS) entry which is preliminary data.</text>
</comment>
<name>A0ABS4YTM2_9MICC</name>
<proteinExistence type="predicted"/>
<evidence type="ECO:0000313" key="2">
    <source>
        <dbReference type="EMBL" id="MBP2412148.1"/>
    </source>
</evidence>
<keyword evidence="3" id="KW-1185">Reference proteome</keyword>
<organism evidence="2 3">
    <name type="scientific">Arthrobacter stackebrandtii</name>
    <dbReference type="NCBI Taxonomy" id="272161"/>
    <lineage>
        <taxon>Bacteria</taxon>
        <taxon>Bacillati</taxon>
        <taxon>Actinomycetota</taxon>
        <taxon>Actinomycetes</taxon>
        <taxon>Micrococcales</taxon>
        <taxon>Micrococcaceae</taxon>
        <taxon>Arthrobacter</taxon>
    </lineage>
</organism>